<reference evidence="3 4" key="1">
    <citation type="submission" date="2011-01" db="EMBL/GenBank/DDBJ databases">
        <title>Whole genome sequence of Amphibacillus xylinus NBRC 15112.</title>
        <authorList>
            <person name="Nakazawa H."/>
            <person name="Katano Y."/>
            <person name="Nakamura S."/>
            <person name="Sasagawa M."/>
            <person name="Fukada J."/>
            <person name="Arai T."/>
            <person name="Sasakura N."/>
            <person name="Mochizuki D."/>
            <person name="Hosoyama A."/>
            <person name="Harada K."/>
            <person name="Horikawa H."/>
            <person name="Kato Y."/>
            <person name="Harada T."/>
            <person name="Sasaki K."/>
            <person name="Sekiguchi M."/>
            <person name="Hodoyama M."/>
            <person name="Nishiko R."/>
            <person name="Narita H."/>
            <person name="Hanamaki A."/>
            <person name="Hata C."/>
            <person name="Konno Y."/>
            <person name="Niimura Y."/>
            <person name="Yamazaki S."/>
            <person name="Fujita N."/>
        </authorList>
    </citation>
    <scope>NUCLEOTIDE SEQUENCE [LARGE SCALE GENOMIC DNA]</scope>
    <source>
        <strain evidence="4">ATCC 51415 / DSM 6626 / JCM 7361 / LMG 17667 / NBRC 15112 / Ep01</strain>
    </source>
</reference>
<organism evidence="3 4">
    <name type="scientific">Amphibacillus xylanus (strain ATCC 51415 / DSM 6626 / JCM 7361 / LMG 17667 / NBRC 15112 / Ep01)</name>
    <dbReference type="NCBI Taxonomy" id="698758"/>
    <lineage>
        <taxon>Bacteria</taxon>
        <taxon>Bacillati</taxon>
        <taxon>Bacillota</taxon>
        <taxon>Bacilli</taxon>
        <taxon>Bacillales</taxon>
        <taxon>Bacillaceae</taxon>
        <taxon>Amphibacillus</taxon>
    </lineage>
</organism>
<dbReference type="AlphaFoldDB" id="K0IWI5"/>
<dbReference type="InterPro" id="IPR002347">
    <property type="entry name" value="SDR_fam"/>
</dbReference>
<dbReference type="EMBL" id="AP012050">
    <property type="protein sequence ID" value="BAM46699.1"/>
    <property type="molecule type" value="Genomic_DNA"/>
</dbReference>
<dbReference type="PROSITE" id="PS00061">
    <property type="entry name" value="ADH_SHORT"/>
    <property type="match status" value="1"/>
</dbReference>
<dbReference type="eggNOG" id="COG1028">
    <property type="taxonomic scope" value="Bacteria"/>
</dbReference>
<evidence type="ECO:0000256" key="1">
    <source>
        <dbReference type="ARBA" id="ARBA00006484"/>
    </source>
</evidence>
<name>K0IWI5_AMPXN</name>
<keyword evidence="4" id="KW-1185">Reference proteome</keyword>
<accession>K0IWI5</accession>
<keyword evidence="2" id="KW-0560">Oxidoreductase</keyword>
<dbReference type="Gene3D" id="3.40.50.720">
    <property type="entry name" value="NAD(P)-binding Rossmann-like Domain"/>
    <property type="match status" value="1"/>
</dbReference>
<gene>
    <name evidence="3" type="ordered locus">AXY_05670</name>
</gene>
<evidence type="ECO:0000313" key="3">
    <source>
        <dbReference type="EMBL" id="BAM46699.1"/>
    </source>
</evidence>
<dbReference type="GO" id="GO:0016616">
    <property type="term" value="F:oxidoreductase activity, acting on the CH-OH group of donors, NAD or NADP as acceptor"/>
    <property type="evidence" value="ECO:0007669"/>
    <property type="project" value="TreeGrafter"/>
</dbReference>
<dbReference type="OrthoDB" id="286404at2"/>
<dbReference type="NCBIfam" id="NF005559">
    <property type="entry name" value="PRK07231.1"/>
    <property type="match status" value="1"/>
</dbReference>
<dbReference type="PATRIC" id="fig|698758.3.peg.567"/>
<dbReference type="PRINTS" id="PR00080">
    <property type="entry name" value="SDRFAMILY"/>
</dbReference>
<dbReference type="HOGENOM" id="CLU_010194_1_0_9"/>
<dbReference type="GO" id="GO:0008206">
    <property type="term" value="P:bile acid metabolic process"/>
    <property type="evidence" value="ECO:0007669"/>
    <property type="project" value="UniProtKB-ARBA"/>
</dbReference>
<dbReference type="STRING" id="698758.AXY_05670"/>
<dbReference type="PANTHER" id="PTHR42760">
    <property type="entry name" value="SHORT-CHAIN DEHYDROGENASES/REDUCTASES FAMILY MEMBER"/>
    <property type="match status" value="1"/>
</dbReference>
<comment type="similarity">
    <text evidence="1">Belongs to the short-chain dehydrogenases/reductases (SDR) family.</text>
</comment>
<dbReference type="InterPro" id="IPR036291">
    <property type="entry name" value="NAD(P)-bd_dom_sf"/>
</dbReference>
<dbReference type="Pfam" id="PF13561">
    <property type="entry name" value="adh_short_C2"/>
    <property type="match status" value="1"/>
</dbReference>
<sequence>MGRLDGKVAIITGGSAGMGASNVRMFVKEGAKVVFTDLNIEDGKKLEEELGGNAIFIEQDVSKSADWDKVVEKAEAEFGPVDILVNNAGIALTLPLEEMTEEQYQKVIDVNQLSIFLGMKKVLPSMKKTKAGSIINISSIAGMAGMYGGMAYSASKFAVRGMTRSAAAELGKYNIRVNSVHPGAIQTAMIEQPDSRAAIEAIKEKTPLGKIGSVEDSSYLIVYLASDESSFTTGSEFVFDGGVTAII</sequence>
<evidence type="ECO:0000256" key="2">
    <source>
        <dbReference type="ARBA" id="ARBA00023002"/>
    </source>
</evidence>
<proteinExistence type="inferred from homology"/>
<dbReference type="KEGG" id="axl:AXY_05670"/>
<dbReference type="Proteomes" id="UP000006294">
    <property type="component" value="Chromosome"/>
</dbReference>
<dbReference type="SUPFAM" id="SSF51735">
    <property type="entry name" value="NAD(P)-binding Rossmann-fold domains"/>
    <property type="match status" value="1"/>
</dbReference>
<evidence type="ECO:0000313" key="4">
    <source>
        <dbReference type="Proteomes" id="UP000006294"/>
    </source>
</evidence>
<dbReference type="PANTHER" id="PTHR42760:SF133">
    <property type="entry name" value="3-OXOACYL-[ACYL-CARRIER-PROTEIN] REDUCTASE"/>
    <property type="match status" value="1"/>
</dbReference>
<dbReference type="InterPro" id="IPR020904">
    <property type="entry name" value="Sc_DH/Rdtase_CS"/>
</dbReference>
<dbReference type="RefSeq" id="WP_015009304.1">
    <property type="nucleotide sequence ID" value="NC_018704.1"/>
</dbReference>
<protein>
    <submittedName>
        <fullName evidence="3">Oxidoreductase</fullName>
    </submittedName>
</protein>
<dbReference type="PRINTS" id="PR00081">
    <property type="entry name" value="GDHRDH"/>
</dbReference>
<dbReference type="FunFam" id="3.40.50.720:FF:000084">
    <property type="entry name" value="Short-chain dehydrogenase reductase"/>
    <property type="match status" value="1"/>
</dbReference>